<proteinExistence type="predicted"/>
<dbReference type="RefSeq" id="WP_263000635.1">
    <property type="nucleotide sequence ID" value="NZ_JAOTEM010000001.1"/>
</dbReference>
<organism evidence="1 2">
    <name type="scientific">Chryseobacterium edaphi</name>
    <dbReference type="NCBI Taxonomy" id="2976532"/>
    <lineage>
        <taxon>Bacteria</taxon>
        <taxon>Pseudomonadati</taxon>
        <taxon>Bacteroidota</taxon>
        <taxon>Flavobacteriia</taxon>
        <taxon>Flavobacteriales</taxon>
        <taxon>Weeksellaceae</taxon>
        <taxon>Chryseobacterium group</taxon>
        <taxon>Chryseobacterium</taxon>
    </lineage>
</organism>
<evidence type="ECO:0008006" key="3">
    <source>
        <dbReference type="Google" id="ProtNLM"/>
    </source>
</evidence>
<name>A0ABT2VZY0_9FLAO</name>
<keyword evidence="2" id="KW-1185">Reference proteome</keyword>
<evidence type="ECO:0000313" key="2">
    <source>
        <dbReference type="Proteomes" id="UP001208649"/>
    </source>
</evidence>
<sequence length="152" mass="17190">MNVFSIDKHVLAAVLLANCFIGCAEQKEAKPIVLNDFDYLFTMQNKTDADITNSKIFFTQKGIEIDSGKFVISSSQPLMASIKFYDGKKTIHKEDTIKINIGVSQYFITEIEDKPVKRKKGFSPFSSSNQPTIFTFKIDGKLYNESETLIIK</sequence>
<dbReference type="Proteomes" id="UP001208649">
    <property type="component" value="Unassembled WGS sequence"/>
</dbReference>
<accession>A0ABT2VZY0</accession>
<reference evidence="2" key="1">
    <citation type="submission" date="2023-07" db="EMBL/GenBank/DDBJ databases">
        <title>Chryseobacterium sp. strain PBS4-4 Genome sequencing and assembly.</title>
        <authorList>
            <person name="Jung Y."/>
        </authorList>
    </citation>
    <scope>NUCLEOTIDE SEQUENCE [LARGE SCALE GENOMIC DNA]</scope>
    <source>
        <strain evidence="2">PBS4-4</strain>
    </source>
</reference>
<evidence type="ECO:0000313" key="1">
    <source>
        <dbReference type="EMBL" id="MCU7615566.1"/>
    </source>
</evidence>
<dbReference type="EMBL" id="JAOTEM010000001">
    <property type="protein sequence ID" value="MCU7615566.1"/>
    <property type="molecule type" value="Genomic_DNA"/>
</dbReference>
<gene>
    <name evidence="1" type="ORF">NZ698_00020</name>
</gene>
<comment type="caution">
    <text evidence="1">The sequence shown here is derived from an EMBL/GenBank/DDBJ whole genome shotgun (WGS) entry which is preliminary data.</text>
</comment>
<protein>
    <recommendedName>
        <fullName evidence="3">Lipoprotein</fullName>
    </recommendedName>
</protein>